<protein>
    <submittedName>
        <fullName evidence="2">Uncharacterized protein</fullName>
    </submittedName>
</protein>
<feature type="region of interest" description="Disordered" evidence="1">
    <location>
        <begin position="88"/>
        <end position="112"/>
    </location>
</feature>
<dbReference type="PANTHER" id="PTHR47479">
    <property type="entry name" value="OS05G0393200 PROTEIN"/>
    <property type="match status" value="1"/>
</dbReference>
<name>A0A5P1FET0_ASPOF</name>
<gene>
    <name evidence="2" type="ORF">A4U43_C02F770</name>
</gene>
<dbReference type="InterPro" id="IPR044196">
    <property type="entry name" value="At5g19025-like"/>
</dbReference>
<dbReference type="EMBL" id="CM007382">
    <property type="protein sequence ID" value="ONK76876.1"/>
    <property type="molecule type" value="Genomic_DNA"/>
</dbReference>
<dbReference type="Proteomes" id="UP000243459">
    <property type="component" value="Chromosome 2"/>
</dbReference>
<organism evidence="2 3">
    <name type="scientific">Asparagus officinalis</name>
    <name type="common">Garden asparagus</name>
    <dbReference type="NCBI Taxonomy" id="4686"/>
    <lineage>
        <taxon>Eukaryota</taxon>
        <taxon>Viridiplantae</taxon>
        <taxon>Streptophyta</taxon>
        <taxon>Embryophyta</taxon>
        <taxon>Tracheophyta</taxon>
        <taxon>Spermatophyta</taxon>
        <taxon>Magnoliopsida</taxon>
        <taxon>Liliopsida</taxon>
        <taxon>Asparagales</taxon>
        <taxon>Asparagaceae</taxon>
        <taxon>Asparagoideae</taxon>
        <taxon>Asparagus</taxon>
    </lineage>
</organism>
<keyword evidence="3" id="KW-1185">Reference proteome</keyword>
<evidence type="ECO:0000313" key="2">
    <source>
        <dbReference type="EMBL" id="ONK76876.1"/>
    </source>
</evidence>
<dbReference type="PANTHER" id="PTHR47479:SF2">
    <property type="entry name" value="OS05G0393200 PROTEIN"/>
    <property type="match status" value="1"/>
</dbReference>
<sequence length="112" mass="12556">MREKGKEWKEIEDLPWKGEQQGRNLDYKILRAERRKMAPVNGWTVLLFSREVRVPASKDGGLEAEEGVEAELEARHILQALAPRVSALAGAKSRDSEEEEEEGGEKGERVGG</sequence>
<dbReference type="AlphaFoldDB" id="A0A5P1FET0"/>
<proteinExistence type="predicted"/>
<evidence type="ECO:0000256" key="1">
    <source>
        <dbReference type="SAM" id="MobiDB-lite"/>
    </source>
</evidence>
<evidence type="ECO:0000313" key="3">
    <source>
        <dbReference type="Proteomes" id="UP000243459"/>
    </source>
</evidence>
<reference evidence="3" key="1">
    <citation type="journal article" date="2017" name="Nat. Commun.">
        <title>The asparagus genome sheds light on the origin and evolution of a young Y chromosome.</title>
        <authorList>
            <person name="Harkess A."/>
            <person name="Zhou J."/>
            <person name="Xu C."/>
            <person name="Bowers J.E."/>
            <person name="Van der Hulst R."/>
            <person name="Ayyampalayam S."/>
            <person name="Mercati F."/>
            <person name="Riccardi P."/>
            <person name="McKain M.R."/>
            <person name="Kakrana A."/>
            <person name="Tang H."/>
            <person name="Ray J."/>
            <person name="Groenendijk J."/>
            <person name="Arikit S."/>
            <person name="Mathioni S.M."/>
            <person name="Nakano M."/>
            <person name="Shan H."/>
            <person name="Telgmann-Rauber A."/>
            <person name="Kanno A."/>
            <person name="Yue Z."/>
            <person name="Chen H."/>
            <person name="Li W."/>
            <person name="Chen Y."/>
            <person name="Xu X."/>
            <person name="Zhang Y."/>
            <person name="Luo S."/>
            <person name="Chen H."/>
            <person name="Gao J."/>
            <person name="Mao Z."/>
            <person name="Pires J.C."/>
            <person name="Luo M."/>
            <person name="Kudrna D."/>
            <person name="Wing R.A."/>
            <person name="Meyers B.C."/>
            <person name="Yi K."/>
            <person name="Kong H."/>
            <person name="Lavrijsen P."/>
            <person name="Sunseri F."/>
            <person name="Falavigna A."/>
            <person name="Ye Y."/>
            <person name="Leebens-Mack J.H."/>
            <person name="Chen G."/>
        </authorList>
    </citation>
    <scope>NUCLEOTIDE SEQUENCE [LARGE SCALE GENOMIC DNA]</scope>
    <source>
        <strain evidence="3">cv. DH0086</strain>
    </source>
</reference>
<dbReference type="Gramene" id="ONK76876">
    <property type="protein sequence ID" value="ONK76876"/>
    <property type="gene ID" value="A4U43_C02F770"/>
</dbReference>
<accession>A0A5P1FET0</accession>